<evidence type="ECO:0000313" key="2">
    <source>
        <dbReference type="Proteomes" id="UP000696184"/>
    </source>
</evidence>
<dbReference type="InterPro" id="IPR021087">
    <property type="entry name" value="Uncharacterised_PixA/AidA"/>
</dbReference>
<dbReference type="RefSeq" id="WP_198690828.1">
    <property type="nucleotide sequence ID" value="NZ_CAWPUD010000053.1"/>
</dbReference>
<organism evidence="1 2">
    <name type="scientific">Xenorhabdus lircayensis</name>
    <dbReference type="NCBI Taxonomy" id="2763499"/>
    <lineage>
        <taxon>Bacteria</taxon>
        <taxon>Pseudomonadati</taxon>
        <taxon>Pseudomonadota</taxon>
        <taxon>Gammaproteobacteria</taxon>
        <taxon>Enterobacterales</taxon>
        <taxon>Morganellaceae</taxon>
        <taxon>Xenorhabdus</taxon>
    </lineage>
</organism>
<dbReference type="Proteomes" id="UP000696184">
    <property type="component" value="Unassembled WGS sequence"/>
</dbReference>
<name>A0ABS0U857_9GAMM</name>
<dbReference type="InterPro" id="IPR038712">
    <property type="entry name" value="PixA-like_sf"/>
</dbReference>
<gene>
    <name evidence="1" type="ORF">H8A87_15445</name>
</gene>
<evidence type="ECO:0000313" key="1">
    <source>
        <dbReference type="EMBL" id="MBI6550062.1"/>
    </source>
</evidence>
<reference evidence="1 2" key="1">
    <citation type="submission" date="2020-08" db="EMBL/GenBank/DDBJ databases">
        <title>Description of Xenorhabdus lircayensis sp. nov., the symbiotic bacterium associated with the entomopathogenic nematode Steirnernema unicornum.</title>
        <authorList>
            <person name="Castaneda-Alvarez C."/>
            <person name="Prodan S."/>
            <person name="Zamorano A."/>
            <person name="San-Blas E."/>
            <person name="Aballay E."/>
        </authorList>
    </citation>
    <scope>NUCLEOTIDE SEQUENCE [LARGE SCALE GENOMIC DNA]</scope>
    <source>
        <strain evidence="1 2">VLS</strain>
    </source>
</reference>
<comment type="caution">
    <text evidence="1">The sequence shown here is derived from an EMBL/GenBank/DDBJ whole genome shotgun (WGS) entry which is preliminary data.</text>
</comment>
<protein>
    <submittedName>
        <fullName evidence="1">Inclusion body protein</fullName>
    </submittedName>
</protein>
<keyword evidence="2" id="KW-1185">Reference proteome</keyword>
<dbReference type="Pfam" id="PF12306">
    <property type="entry name" value="PixA"/>
    <property type="match status" value="1"/>
</dbReference>
<dbReference type="Gene3D" id="2.60.40.3910">
    <property type="entry name" value="Inclusion body protein"/>
    <property type="match status" value="1"/>
</dbReference>
<sequence length="193" mass="22240">MKNIDIMLAIKAEEIMNDYGKLSKDINKPVTLHPSTLYSRYIRVLPEDDKIVTVDDELNITVKANIGDLVRWNVMTLNIDSIYSAAVMRMSPMDMKLMAMRSMKDDVVTMMDPPIVEHVMRFMPKINMAGSLNVDIQEMEDYHWMTKINDLPCVGTERTMFYECVIAIFRETTLMGYISMEPGIILNNKMIIS</sequence>
<accession>A0ABS0U857</accession>
<proteinExistence type="predicted"/>
<dbReference type="EMBL" id="JACOII010000053">
    <property type="protein sequence ID" value="MBI6550062.1"/>
    <property type="molecule type" value="Genomic_DNA"/>
</dbReference>